<comment type="caution">
    <text evidence="1">The sequence shown here is derived from an EMBL/GenBank/DDBJ whole genome shotgun (WGS) entry which is preliminary data.</text>
</comment>
<dbReference type="EMBL" id="JAKNHQ010000002">
    <property type="protein sequence ID" value="MCG4609688.1"/>
    <property type="molecule type" value="Genomic_DNA"/>
</dbReference>
<organism evidence="1 2">
    <name type="scientific">Anaeromassilibacillus senegalensis</name>
    <dbReference type="NCBI Taxonomy" id="1673717"/>
    <lineage>
        <taxon>Bacteria</taxon>
        <taxon>Bacillati</taxon>
        <taxon>Bacillota</taxon>
        <taxon>Clostridia</taxon>
        <taxon>Eubacteriales</taxon>
        <taxon>Acutalibacteraceae</taxon>
        <taxon>Anaeromassilibacillus</taxon>
    </lineage>
</organism>
<evidence type="ECO:0008006" key="3">
    <source>
        <dbReference type="Google" id="ProtNLM"/>
    </source>
</evidence>
<name>A0ABS9MFV0_9FIRM</name>
<keyword evidence="2" id="KW-1185">Reference proteome</keyword>
<proteinExistence type="predicted"/>
<reference evidence="1 2" key="1">
    <citation type="submission" date="2022-01" db="EMBL/GenBank/DDBJ databases">
        <title>Collection of gut derived symbiotic bacterial strains cultured from healthy donors.</title>
        <authorList>
            <person name="Lin H."/>
            <person name="Kohout C."/>
            <person name="Waligurski E."/>
            <person name="Pamer E.G."/>
        </authorList>
    </citation>
    <scope>NUCLEOTIDE SEQUENCE [LARGE SCALE GENOMIC DNA]</scope>
    <source>
        <strain evidence="1 2">DFI.7.58</strain>
    </source>
</reference>
<dbReference type="RefSeq" id="WP_087229039.1">
    <property type="nucleotide sequence ID" value="NZ_JAKNHQ010000002.1"/>
</dbReference>
<protein>
    <recommendedName>
        <fullName evidence="3">DUF3224 domain-containing protein</fullName>
    </recommendedName>
</protein>
<sequence>MVDGKYSIVMQTPMGPVNGTLTLKTDGERLSGILEAMGGRHPFTGGTVRGDECTFTSVFQTPLGKIQLSVKGLIQGDAFRATARTQMGVITALGKRVHSGGQRKG</sequence>
<dbReference type="Proteomes" id="UP001298681">
    <property type="component" value="Unassembled WGS sequence"/>
</dbReference>
<gene>
    <name evidence="1" type="ORF">L0P57_01850</name>
</gene>
<accession>A0ABS9MFV0</accession>
<evidence type="ECO:0000313" key="2">
    <source>
        <dbReference type="Proteomes" id="UP001298681"/>
    </source>
</evidence>
<evidence type="ECO:0000313" key="1">
    <source>
        <dbReference type="EMBL" id="MCG4609688.1"/>
    </source>
</evidence>